<evidence type="ECO:0000313" key="2">
    <source>
        <dbReference type="Proteomes" id="UP000054928"/>
    </source>
</evidence>
<dbReference type="Gene3D" id="3.80.10.10">
    <property type="entry name" value="Ribonuclease Inhibitor"/>
    <property type="match status" value="1"/>
</dbReference>
<accession>A0A0P1AQG3</accession>
<proteinExistence type="predicted"/>
<keyword evidence="2" id="KW-1185">Reference proteome</keyword>
<evidence type="ECO:0000313" key="1">
    <source>
        <dbReference type="EMBL" id="CEG43807.1"/>
    </source>
</evidence>
<reference evidence="2" key="1">
    <citation type="submission" date="2014-09" db="EMBL/GenBank/DDBJ databases">
        <authorList>
            <person name="Sharma Rahul"/>
            <person name="Thines Marco"/>
        </authorList>
    </citation>
    <scope>NUCLEOTIDE SEQUENCE [LARGE SCALE GENOMIC DNA]</scope>
</reference>
<dbReference type="OMA" id="GFAQLKH"/>
<sequence>MVRKERQQMLAHLQSAFAEIERMTVVYSDAIKQLKNYIQPNLTTQSAVEWFNMYLRVVDIGIHIRRGEIRHRTVQQFTYPCMHKTGIEGAVHTGLGIDDGNAILQLMEERKVIKESMLDEWFRRMDILDRDVVGLADKGVSQCLENFQRQSSVFYDRVDVTGEDPFQKMLLLRDSNGPATILAKVARRCFGPKNCYCEIDAEPWTTFCLKSGSPHVNNPFTIGAAETAEPGRVEDVNVVDIKRRMGFESLTHEEKRQALTHDTSELARRNFIRGQTISCVVGGQIAPLSARSIYQKMCQGKSIILKQHISALLDVKNGSHYLILSSIGFYSAEDLQILVDIFSTPGLPPVKELDVSCGFFNAAAFQVICKLLQVQLLRQSIERLSLRGIAVPMRADVPALMRILIGESSSSLDSLPALTQLKTLDISFNTLWFEGAALLRSLLCSLRSLEELSLESCFPELSSLLDVSFTSNDQDAIKESVRCALADASTRLLRLNFGSNAIEKRWLDALFTPESTLQKFDLYRMSSPAIMSASRTDSTEVEAYDVWKLQNVITMNWSSSSDVHSKKLLGVLSDELRGGFARILHLDVAVTVTGEHEAGNQMDKLVAQAITSISDYAALRSCRLKYYSCSAIFHGMALSMATLLESGLHECETLSVHMPQLYLTGHAIGELLSNTNFHRMEKMMLVVGLISDASQVHPDYKYCFLNMKNVRELILECHVLIENQSTAYEDVRAYFSAFARSLELSWLALGSSDSDVSEHDQTALNHRNGKLTRHFILSERHHPKTWVYHCRFAANE</sequence>
<dbReference type="RefSeq" id="XP_024580176.1">
    <property type="nucleotide sequence ID" value="XM_024729839.1"/>
</dbReference>
<dbReference type="EMBL" id="CCYD01000810">
    <property type="protein sequence ID" value="CEG43807.1"/>
    <property type="molecule type" value="Genomic_DNA"/>
</dbReference>
<dbReference type="SUPFAM" id="SSF52047">
    <property type="entry name" value="RNI-like"/>
    <property type="match status" value="1"/>
</dbReference>
<dbReference type="OrthoDB" id="163681at2759"/>
<name>A0A0P1AQG3_PLAHL</name>
<dbReference type="Proteomes" id="UP000054928">
    <property type="component" value="Unassembled WGS sequence"/>
</dbReference>
<organism evidence="1 2">
    <name type="scientific">Plasmopara halstedii</name>
    <name type="common">Downy mildew of sunflower</name>
    <dbReference type="NCBI Taxonomy" id="4781"/>
    <lineage>
        <taxon>Eukaryota</taxon>
        <taxon>Sar</taxon>
        <taxon>Stramenopiles</taxon>
        <taxon>Oomycota</taxon>
        <taxon>Peronosporomycetes</taxon>
        <taxon>Peronosporales</taxon>
        <taxon>Peronosporaceae</taxon>
        <taxon>Plasmopara</taxon>
    </lineage>
</organism>
<dbReference type="AlphaFoldDB" id="A0A0P1AQG3"/>
<dbReference type="InterPro" id="IPR032675">
    <property type="entry name" value="LRR_dom_sf"/>
</dbReference>
<protein>
    <submittedName>
        <fullName evidence="1">Uncharacterized protein</fullName>
    </submittedName>
</protein>
<dbReference type="GeneID" id="36409153"/>